<dbReference type="EMBL" id="JACHVC010000013">
    <property type="protein sequence ID" value="MBC2607829.1"/>
    <property type="molecule type" value="Genomic_DNA"/>
</dbReference>
<organism evidence="1 2">
    <name type="scientific">Pelagicoccus albus</name>
    <dbReference type="NCBI Taxonomy" id="415222"/>
    <lineage>
        <taxon>Bacteria</taxon>
        <taxon>Pseudomonadati</taxon>
        <taxon>Verrucomicrobiota</taxon>
        <taxon>Opitutia</taxon>
        <taxon>Puniceicoccales</taxon>
        <taxon>Pelagicoccaceae</taxon>
        <taxon>Pelagicoccus</taxon>
    </lineage>
</organism>
<name>A0A7X1B8U6_9BACT</name>
<evidence type="ECO:0000313" key="2">
    <source>
        <dbReference type="Proteomes" id="UP000526501"/>
    </source>
</evidence>
<comment type="caution">
    <text evidence="1">The sequence shown here is derived from an EMBL/GenBank/DDBJ whole genome shotgun (WGS) entry which is preliminary data.</text>
</comment>
<sequence>MNRLTIPTKDTSSHIKEKPVTFRTDYAGNIPVPNNWLHIFQVAAEQLDSVYLQSRNTYARLVSHTPLHKFAFDEELNEGVSLDGSFRFRQRSGSTVLAKVDYCDCCNSPGRISFFNQRGFETLQLCCPSTIPIYKWARFVQSICQGTPQSETTSEPSGLSPLEKGPIPLRHTPATLVSILDYICDRQASIELTLETPDSTQIRELTPKNISFDDITISAHAERCTFQIGFPAIKSLQLDIEDPETPTLIVTGPQNLQLMAIRPTSEPFSRSCFSAITNDLLST</sequence>
<gene>
    <name evidence="1" type="ORF">H5P27_17380</name>
</gene>
<protein>
    <submittedName>
        <fullName evidence="1">Uncharacterized protein</fullName>
    </submittedName>
</protein>
<dbReference type="RefSeq" id="WP_185661693.1">
    <property type="nucleotide sequence ID" value="NZ_CAWPOO010000013.1"/>
</dbReference>
<reference evidence="1 2" key="1">
    <citation type="submission" date="2020-07" db="EMBL/GenBank/DDBJ databases">
        <authorList>
            <person name="Feng X."/>
        </authorList>
    </citation>
    <scope>NUCLEOTIDE SEQUENCE [LARGE SCALE GENOMIC DNA]</scope>
    <source>
        <strain evidence="1 2">JCM23202</strain>
    </source>
</reference>
<keyword evidence="2" id="KW-1185">Reference proteome</keyword>
<dbReference type="Proteomes" id="UP000526501">
    <property type="component" value="Unassembled WGS sequence"/>
</dbReference>
<proteinExistence type="predicted"/>
<dbReference type="AlphaFoldDB" id="A0A7X1B8U6"/>
<accession>A0A7X1B8U6</accession>
<evidence type="ECO:0000313" key="1">
    <source>
        <dbReference type="EMBL" id="MBC2607829.1"/>
    </source>
</evidence>